<name>A0A1X1D371_9GAMM</name>
<dbReference type="RefSeq" id="WP_084932268.1">
    <property type="nucleotide sequence ID" value="NZ_MLFR01000002.1"/>
</dbReference>
<protein>
    <submittedName>
        <fullName evidence="1">Uncharacterized protein</fullName>
    </submittedName>
</protein>
<comment type="caution">
    <text evidence="1">The sequence shown here is derived from an EMBL/GenBank/DDBJ whole genome shotgun (WGS) entry which is preliminary data.</text>
</comment>
<proteinExistence type="predicted"/>
<gene>
    <name evidence="1" type="ORF">HA51_04145</name>
</gene>
<dbReference type="EMBL" id="MLFR01000002">
    <property type="protein sequence ID" value="ORM71086.1"/>
    <property type="molecule type" value="Genomic_DNA"/>
</dbReference>
<sequence length="427" mass="48396">MNTHNFNVNTATPESPKTWVKTPSALWLERKNDLLVHLAGIEGELMMFDALERMGVEWEEENDLRYCAREAAITVESLSEMGAVNSEAVYEMVKSVEALAINSGRIFWWDIHPRTLPGLQTFLECAAGGHEKFVATETEKQKPFSVDVEGRTEYPEDDPVYGTFWRDSVMHLGRALTLAEAMEIAAAAWLEDEWDPRQEDRDYYDSDFGRDMGPVSFSPRMFIIHDSERRRVLTGDARAMSWYAHVTDPAEVDRIAAEQQALREEAAMESGWDNFETARQLRERAEKTGAPVVDAVWLGHRDVNAALAAFVRPERRTWGSKLNTRGLSSSLAADMKSLIALSDRTYPVSRWDRYEALHSVALSIAGHVSRSVTDWSLRCPRIPAAVISAWLLTQDIITELFGETGEMVWQDIKGSLISHLYENRLSH</sequence>
<dbReference type="AlphaFoldDB" id="A0A1X1D371"/>
<dbReference type="OrthoDB" id="6867088at2"/>
<accession>A0A1X1D371</accession>
<reference evidence="1 2" key="1">
    <citation type="journal article" date="2017" name="Antonie Van Leeuwenhoek">
        <title>Phylogenomic resolution of the bacterial genus Pantoea and its relationship with Erwinia and Tatumella.</title>
        <authorList>
            <person name="Palmer M."/>
            <person name="Steenkamp E.T."/>
            <person name="Coetzee M.P."/>
            <person name="Chan W.Y."/>
            <person name="van Zyl E."/>
            <person name="De Maayer P."/>
            <person name="Coutinho T.A."/>
            <person name="Blom J."/>
            <person name="Smits T.H."/>
            <person name="Duffy B."/>
            <person name="Venter S.N."/>
        </authorList>
    </citation>
    <scope>NUCLEOTIDE SEQUENCE [LARGE SCALE GENOMIC DNA]</scope>
    <source>
        <strain evidence="1 2">LMG 26275</strain>
    </source>
</reference>
<evidence type="ECO:0000313" key="1">
    <source>
        <dbReference type="EMBL" id="ORM71086.1"/>
    </source>
</evidence>
<evidence type="ECO:0000313" key="2">
    <source>
        <dbReference type="Proteomes" id="UP000193558"/>
    </source>
</evidence>
<dbReference type="Proteomes" id="UP000193558">
    <property type="component" value="Unassembled WGS sequence"/>
</dbReference>
<organism evidence="1 2">
    <name type="scientific">Pantoea rwandensis</name>
    <dbReference type="NCBI Taxonomy" id="1076550"/>
    <lineage>
        <taxon>Bacteria</taxon>
        <taxon>Pseudomonadati</taxon>
        <taxon>Pseudomonadota</taxon>
        <taxon>Gammaproteobacteria</taxon>
        <taxon>Enterobacterales</taxon>
        <taxon>Erwiniaceae</taxon>
        <taxon>Pantoea</taxon>
    </lineage>
</organism>